<keyword evidence="3" id="KW-0479">Metal-binding</keyword>
<dbReference type="PANTHER" id="PTHR45770">
    <property type="entry name" value="ATP-DEPENDENT 6-PHOSPHOFRUCTOKINASE 1"/>
    <property type="match status" value="1"/>
</dbReference>
<evidence type="ECO:0000256" key="2">
    <source>
        <dbReference type="ARBA" id="ARBA00022679"/>
    </source>
</evidence>
<dbReference type="InterPro" id="IPR035966">
    <property type="entry name" value="PKF_sf"/>
</dbReference>
<feature type="non-terminal residue" evidence="7">
    <location>
        <position position="415"/>
    </location>
</feature>
<keyword evidence="2" id="KW-0808">Transferase</keyword>
<sequence length="415" mass="44979">MSSSPPQDPSKPLNIAFMTSGGLAPCLASSIANLVKQYYFTSNLKFTVRLYKSGYKGILMGESVIVPNADLPSLVKIFSGMGGSPIGSSRVKLTNIADCVKRGYVKEGEDPLAVAAERLKFDGVDVLHTIGGDDTNTQAAQLSFYLKKGNYDLTVIGMPKTVDNDVYPIHQTLGAMTASFESAKFFKNIVNESSCSPRMLIIHECMGRHSGYLTAEAANQYTNFLKDSGSLSLPSADLQSSCYDIHAVYIPEVDIDIEAEGARLRRVMDQYDNVNVFLSEGAGVQDIINEKIAAGEDIEKDAFGHVRLESINPGAYFAKRLKELVGAEKVLIQKSGYFARSAPAGQFDRDLIQSCAEVAVKAAVNSQSGVVGEDEEDGNRFGVIAFERIKGGKPFDKTLSWFTEMMAEVEAHGAL</sequence>
<evidence type="ECO:0000256" key="1">
    <source>
        <dbReference type="ARBA" id="ARBA00001946"/>
    </source>
</evidence>
<dbReference type="Proteomes" id="UP001162640">
    <property type="component" value="Unassembled WGS sequence"/>
</dbReference>
<dbReference type="SUPFAM" id="SSF53784">
    <property type="entry name" value="Phosphofructokinase"/>
    <property type="match status" value="1"/>
</dbReference>
<keyword evidence="5" id="KW-0460">Magnesium</keyword>
<gene>
    <name evidence="7" type="ORF">TL16_g01099</name>
</gene>
<organism evidence="7 8">
    <name type="scientific">Triparma laevis f. inornata</name>
    <dbReference type="NCBI Taxonomy" id="1714386"/>
    <lineage>
        <taxon>Eukaryota</taxon>
        <taxon>Sar</taxon>
        <taxon>Stramenopiles</taxon>
        <taxon>Ochrophyta</taxon>
        <taxon>Bolidophyceae</taxon>
        <taxon>Parmales</taxon>
        <taxon>Triparmaceae</taxon>
        <taxon>Triparma</taxon>
    </lineage>
</organism>
<keyword evidence="4" id="KW-0418">Kinase</keyword>
<evidence type="ECO:0000313" key="8">
    <source>
        <dbReference type="Proteomes" id="UP001162640"/>
    </source>
</evidence>
<dbReference type="InterPro" id="IPR050929">
    <property type="entry name" value="PFKA"/>
</dbReference>
<comment type="caution">
    <text evidence="7">The sequence shown here is derived from an EMBL/GenBank/DDBJ whole genome shotgun (WGS) entry which is preliminary data.</text>
</comment>
<dbReference type="GO" id="GO:0046872">
    <property type="term" value="F:metal ion binding"/>
    <property type="evidence" value="ECO:0007669"/>
    <property type="project" value="UniProtKB-KW"/>
</dbReference>
<dbReference type="EMBL" id="BLQM01000023">
    <property type="protein sequence ID" value="GMH51839.1"/>
    <property type="molecule type" value="Genomic_DNA"/>
</dbReference>
<evidence type="ECO:0000256" key="4">
    <source>
        <dbReference type="ARBA" id="ARBA00022777"/>
    </source>
</evidence>
<feature type="non-terminal residue" evidence="7">
    <location>
        <position position="1"/>
    </location>
</feature>
<dbReference type="GO" id="GO:0003872">
    <property type="term" value="F:6-phosphofructokinase activity"/>
    <property type="evidence" value="ECO:0007669"/>
    <property type="project" value="InterPro"/>
</dbReference>
<reference evidence="8" key="1">
    <citation type="journal article" date="2023" name="Commun. Biol.">
        <title>Genome analysis of Parmales, the sister group of diatoms, reveals the evolutionary specialization of diatoms from phago-mixotrophs to photoautotrophs.</title>
        <authorList>
            <person name="Ban H."/>
            <person name="Sato S."/>
            <person name="Yoshikawa S."/>
            <person name="Yamada K."/>
            <person name="Nakamura Y."/>
            <person name="Ichinomiya M."/>
            <person name="Sato N."/>
            <person name="Blanc-Mathieu R."/>
            <person name="Endo H."/>
            <person name="Kuwata A."/>
            <person name="Ogata H."/>
        </authorList>
    </citation>
    <scope>NUCLEOTIDE SEQUENCE [LARGE SCALE GENOMIC DNA]</scope>
</reference>
<proteinExistence type="predicted"/>
<evidence type="ECO:0000259" key="6">
    <source>
        <dbReference type="Pfam" id="PF00365"/>
    </source>
</evidence>
<feature type="domain" description="Phosphofructokinase" evidence="6">
    <location>
        <begin position="14"/>
        <end position="356"/>
    </location>
</feature>
<dbReference type="AlphaFoldDB" id="A0A9W6ZCL1"/>
<dbReference type="Gene3D" id="3.40.50.450">
    <property type="match status" value="1"/>
</dbReference>
<evidence type="ECO:0000256" key="5">
    <source>
        <dbReference type="ARBA" id="ARBA00022842"/>
    </source>
</evidence>
<evidence type="ECO:0000256" key="3">
    <source>
        <dbReference type="ARBA" id="ARBA00022723"/>
    </source>
</evidence>
<name>A0A9W6ZCL1_9STRA</name>
<comment type="cofactor">
    <cofactor evidence="1">
        <name>Mg(2+)</name>
        <dbReference type="ChEBI" id="CHEBI:18420"/>
    </cofactor>
</comment>
<dbReference type="NCBIfam" id="NF005121">
    <property type="entry name" value="PRK06555.1"/>
    <property type="match status" value="1"/>
</dbReference>
<accession>A0A9W6ZCL1</accession>
<dbReference type="Pfam" id="PF00365">
    <property type="entry name" value="PFK"/>
    <property type="match status" value="1"/>
</dbReference>
<evidence type="ECO:0000313" key="7">
    <source>
        <dbReference type="EMBL" id="GMH51839.1"/>
    </source>
</evidence>
<dbReference type="InterPro" id="IPR022953">
    <property type="entry name" value="ATP_PFK"/>
</dbReference>
<protein>
    <recommendedName>
        <fullName evidence="6">Phosphofructokinase domain-containing protein</fullName>
    </recommendedName>
</protein>
<dbReference type="InterPro" id="IPR000023">
    <property type="entry name" value="Phosphofructokinase_dom"/>
</dbReference>
<dbReference type="PRINTS" id="PR00476">
    <property type="entry name" value="PHFRCTKINASE"/>
</dbReference>
<dbReference type="GO" id="GO:0006002">
    <property type="term" value="P:fructose 6-phosphate metabolic process"/>
    <property type="evidence" value="ECO:0007669"/>
    <property type="project" value="InterPro"/>
</dbReference>